<accession>A0AAV2THC8</accession>
<dbReference type="SMART" id="SM00584">
    <property type="entry name" value="TLDc"/>
    <property type="match status" value="1"/>
</dbReference>
<evidence type="ECO:0000256" key="1">
    <source>
        <dbReference type="SAM" id="MobiDB-lite"/>
    </source>
</evidence>
<feature type="region of interest" description="Disordered" evidence="1">
    <location>
        <begin position="406"/>
        <end position="435"/>
    </location>
</feature>
<evidence type="ECO:0000259" key="2">
    <source>
        <dbReference type="SMART" id="SM00584"/>
    </source>
</evidence>
<dbReference type="EMBL" id="CAXLJL010000323">
    <property type="protein sequence ID" value="CAL5136449.1"/>
    <property type="molecule type" value="Genomic_DNA"/>
</dbReference>
<evidence type="ECO:0000313" key="3">
    <source>
        <dbReference type="EMBL" id="CAL5136449.1"/>
    </source>
</evidence>
<dbReference type="InterPro" id="IPR006571">
    <property type="entry name" value="TLDc_dom"/>
</dbReference>
<protein>
    <recommendedName>
        <fullName evidence="2">TLDc domain-containing protein</fullName>
    </recommendedName>
</protein>
<dbReference type="AlphaFoldDB" id="A0AAV2THC8"/>
<dbReference type="Pfam" id="PF07534">
    <property type="entry name" value="TLD"/>
    <property type="match status" value="1"/>
</dbReference>
<gene>
    <name evidence="3" type="ORF">CDAUBV1_LOCUS10539</name>
</gene>
<feature type="compositionally biased region" description="Basic and acidic residues" evidence="1">
    <location>
        <begin position="417"/>
        <end position="426"/>
    </location>
</feature>
<dbReference type="Proteomes" id="UP001497525">
    <property type="component" value="Unassembled WGS sequence"/>
</dbReference>
<name>A0AAV2THC8_CALDB</name>
<evidence type="ECO:0000313" key="4">
    <source>
        <dbReference type="Proteomes" id="UP001497525"/>
    </source>
</evidence>
<reference evidence="3" key="1">
    <citation type="submission" date="2024-06" db="EMBL/GenBank/DDBJ databases">
        <authorList>
            <person name="Liu X."/>
            <person name="Lenzi L."/>
            <person name="Haldenby T S."/>
            <person name="Uol C."/>
        </authorList>
    </citation>
    <scope>NUCLEOTIDE SEQUENCE</scope>
</reference>
<sequence>MGNVESEEPGPTVVSASAFHYVGFTDHGNKWMIEKEIFIRKLNPLLETLGEALWSNYAELKFMSLEQYEMIIKRLTARSDHVSFFLSLLNPHELTVNDILVALSWFKLGETVDSELNSAMSKPVLSSLHAPYTVEDVSRRLSTLYPNLADDLTKTTAYALINGEFPMITLRITNNFTILLNHDIYWLLSVVLDPPYKRPCETILNHVAPLELEQLGHLHCLYDSVSNGCSITKIKELAFDYEGPLIMLLRTDRDLFCLVSDQGLRDSMKTYGTENSKLYRFLPEFAKLVSGRSAKLAGPGVECGIIYSNLTAKTIRRGLLVGHQPLVSPAIEINEGFTELIYAGGVPLKLLSVEIWAAGSSEHLKKLQEQRAFDNKMVDKEKNRKIKVDADWKDSPDRILLNLAGVGGSHSVNLPPEQRENGDTREPCPQPDPGS</sequence>
<proteinExistence type="predicted"/>
<feature type="domain" description="TLDc" evidence="2">
    <location>
        <begin position="189"/>
        <end position="359"/>
    </location>
</feature>
<organism evidence="3 4">
    <name type="scientific">Calicophoron daubneyi</name>
    <name type="common">Rumen fluke</name>
    <name type="synonym">Paramphistomum daubneyi</name>
    <dbReference type="NCBI Taxonomy" id="300641"/>
    <lineage>
        <taxon>Eukaryota</taxon>
        <taxon>Metazoa</taxon>
        <taxon>Spiralia</taxon>
        <taxon>Lophotrochozoa</taxon>
        <taxon>Platyhelminthes</taxon>
        <taxon>Trematoda</taxon>
        <taxon>Digenea</taxon>
        <taxon>Plagiorchiida</taxon>
        <taxon>Pronocephalata</taxon>
        <taxon>Paramphistomoidea</taxon>
        <taxon>Paramphistomidae</taxon>
        <taxon>Calicophoron</taxon>
    </lineage>
</organism>
<comment type="caution">
    <text evidence="3">The sequence shown here is derived from an EMBL/GenBank/DDBJ whole genome shotgun (WGS) entry which is preliminary data.</text>
</comment>